<accession>F5XPL6</accession>
<protein>
    <submittedName>
        <fullName evidence="1">Uncharacterized protein</fullName>
    </submittedName>
</protein>
<dbReference type="RefSeq" id="WP_013862207.1">
    <property type="nucleotide sequence ID" value="NC_015635.1"/>
</dbReference>
<dbReference type="HOGENOM" id="CLU_2538803_0_0_11"/>
<dbReference type="KEGG" id="mph:MLP_13100"/>
<evidence type="ECO:0000313" key="1">
    <source>
        <dbReference type="EMBL" id="BAK34324.1"/>
    </source>
</evidence>
<dbReference type="AlphaFoldDB" id="F5XPL6"/>
<name>F5XPL6_MICPN</name>
<dbReference type="EMBL" id="AP012204">
    <property type="protein sequence ID" value="BAK34324.1"/>
    <property type="molecule type" value="Genomic_DNA"/>
</dbReference>
<keyword evidence="2" id="KW-1185">Reference proteome</keyword>
<organism evidence="1 2">
    <name type="scientific">Microlunatus phosphovorus (strain ATCC 700054 / DSM 10555 / JCM 9379 / NBRC 101784 / NCIMB 13414 / VKM Ac-1990 / NM-1)</name>
    <dbReference type="NCBI Taxonomy" id="1032480"/>
    <lineage>
        <taxon>Bacteria</taxon>
        <taxon>Bacillati</taxon>
        <taxon>Actinomycetota</taxon>
        <taxon>Actinomycetes</taxon>
        <taxon>Propionibacteriales</taxon>
        <taxon>Propionibacteriaceae</taxon>
        <taxon>Microlunatus</taxon>
    </lineage>
</organism>
<reference evidence="1 2" key="1">
    <citation type="submission" date="2011-05" db="EMBL/GenBank/DDBJ databases">
        <title>Whole genome sequence of Microlunatus phosphovorus NM-1.</title>
        <authorList>
            <person name="Hosoyama A."/>
            <person name="Sasaki K."/>
            <person name="Harada T."/>
            <person name="Igarashi R."/>
            <person name="Kawakoshi A."/>
            <person name="Sasagawa M."/>
            <person name="Fukada J."/>
            <person name="Nakamura S."/>
            <person name="Katano Y."/>
            <person name="Hanada S."/>
            <person name="Kamagata Y."/>
            <person name="Nakamura N."/>
            <person name="Yamazaki S."/>
            <person name="Fujita N."/>
        </authorList>
    </citation>
    <scope>NUCLEOTIDE SEQUENCE [LARGE SCALE GENOMIC DNA]</scope>
    <source>
        <strain evidence="2">ATCC 700054 / DSM 10555 / JCM 9379 / NBRC 101784 / NCIMB 13414 / VKM Ac-1990 / NM-1</strain>
    </source>
</reference>
<gene>
    <name evidence="1" type="ordered locus">MLP_13100</name>
</gene>
<sequence length="83" mass="8777">MGAPSATFETRPFLRIRHAYGDLLAAARTKDIIHGLVEIDVTDVRHEIDGPTCSSFSAGPSPSALSACSDLRVAGESPCLRPP</sequence>
<dbReference type="STRING" id="1032480.MLP_13100"/>
<dbReference type="Proteomes" id="UP000007947">
    <property type="component" value="Chromosome"/>
</dbReference>
<evidence type="ECO:0000313" key="2">
    <source>
        <dbReference type="Proteomes" id="UP000007947"/>
    </source>
</evidence>
<proteinExistence type="predicted"/>